<proteinExistence type="predicted"/>
<dbReference type="PANTHER" id="PTHR21621:SF0">
    <property type="entry name" value="BETA-CITRYLGLUTAMATE SYNTHASE B-RELATED"/>
    <property type="match status" value="1"/>
</dbReference>
<name>A0ABR7DYR7_9BACT</name>
<comment type="caution">
    <text evidence="1">The sequence shown here is derived from an EMBL/GenBank/DDBJ whole genome shotgun (WGS) entry which is preliminary data.</text>
</comment>
<evidence type="ECO:0000313" key="2">
    <source>
        <dbReference type="Proteomes" id="UP000644010"/>
    </source>
</evidence>
<sequence length="332" mass="39073">MIAIHHTPNSFSVRWIAYCKEHNIPYKIVNAYDTDIVEQVSGCTAFMWHHHHANYKDVLFAKQLLYSLQETGKKVFPDFNTTWHFDDKVGQKYLLEAIEAPVVPSYVFYSKNDALDWIETTVFPKVFKLRGGAGSFNVRLVYSKSEARHLVNKAFRRGFLQNSGSVYIKEAYRNYCLRKGSFMNVLKGFIRLFVPTVYSRMHGREKGYVYFQDFVPNNLYDIRVIIIANKAFSIKRLCRKDDFRASGSGYIVYEKNEQDECCVQIAFEVNKRIHSQCIAYDFVYRNSEPLIVEISYGFSMYGYDKCPGYWTDDMQWHEEPFTPQDWMIEQIL</sequence>
<protein>
    <recommendedName>
        <fullName evidence="3">ATP-grasp fold RimK-type domain-containing protein</fullName>
    </recommendedName>
</protein>
<reference evidence="1 2" key="1">
    <citation type="submission" date="2020-08" db="EMBL/GenBank/DDBJ databases">
        <title>Genome public.</title>
        <authorList>
            <person name="Liu C."/>
            <person name="Sun Q."/>
        </authorList>
    </citation>
    <scope>NUCLEOTIDE SEQUENCE [LARGE SCALE GENOMIC DNA]</scope>
    <source>
        <strain evidence="1 2">BX2</strain>
    </source>
</reference>
<dbReference type="Proteomes" id="UP000644010">
    <property type="component" value="Unassembled WGS sequence"/>
</dbReference>
<dbReference type="Gene3D" id="3.30.1490.20">
    <property type="entry name" value="ATP-grasp fold, A domain"/>
    <property type="match status" value="1"/>
</dbReference>
<organism evidence="1 2">
    <name type="scientific">Parabacteroides segnis</name>
    <dbReference type="NCBI Taxonomy" id="2763058"/>
    <lineage>
        <taxon>Bacteria</taxon>
        <taxon>Pseudomonadati</taxon>
        <taxon>Bacteroidota</taxon>
        <taxon>Bacteroidia</taxon>
        <taxon>Bacteroidales</taxon>
        <taxon>Tannerellaceae</taxon>
        <taxon>Parabacteroides</taxon>
    </lineage>
</organism>
<dbReference type="EMBL" id="JACOOI010000005">
    <property type="protein sequence ID" value="MBC5642641.1"/>
    <property type="molecule type" value="Genomic_DNA"/>
</dbReference>
<dbReference type="SUPFAM" id="SSF56059">
    <property type="entry name" value="Glutathione synthetase ATP-binding domain-like"/>
    <property type="match status" value="1"/>
</dbReference>
<accession>A0ABR7DYR7</accession>
<evidence type="ECO:0008006" key="3">
    <source>
        <dbReference type="Google" id="ProtNLM"/>
    </source>
</evidence>
<dbReference type="PANTHER" id="PTHR21621">
    <property type="entry name" value="RIBOSOMAL PROTEIN S6 MODIFICATION PROTEIN"/>
    <property type="match status" value="1"/>
</dbReference>
<evidence type="ECO:0000313" key="1">
    <source>
        <dbReference type="EMBL" id="MBC5642641.1"/>
    </source>
</evidence>
<gene>
    <name evidence="1" type="ORF">H8S77_07035</name>
</gene>
<dbReference type="InterPro" id="IPR013815">
    <property type="entry name" value="ATP_grasp_subdomain_1"/>
</dbReference>
<keyword evidence="2" id="KW-1185">Reference proteome</keyword>